<evidence type="ECO:0000256" key="1">
    <source>
        <dbReference type="SAM" id="Phobius"/>
    </source>
</evidence>
<keyword evidence="1" id="KW-0472">Membrane</keyword>
<evidence type="ECO:0000313" key="2">
    <source>
        <dbReference type="EMBL" id="NTY61018.1"/>
    </source>
</evidence>
<reference evidence="2 3" key="1">
    <citation type="submission" date="2019-05" db="EMBL/GenBank/DDBJ databases">
        <title>Mycolicibacterium sphagni ENV482 genome assembly.</title>
        <authorList>
            <person name="Chen W."/>
            <person name="Faulkner N.W."/>
            <person name="Hyman M.R."/>
        </authorList>
    </citation>
    <scope>NUCLEOTIDE SEQUENCE [LARGE SCALE GENOMIC DNA]</scope>
    <source>
        <strain evidence="2 3">ENV482</strain>
    </source>
</reference>
<evidence type="ECO:0008006" key="4">
    <source>
        <dbReference type="Google" id="ProtNLM"/>
    </source>
</evidence>
<feature type="transmembrane region" description="Helical" evidence="1">
    <location>
        <begin position="244"/>
        <end position="267"/>
    </location>
</feature>
<evidence type="ECO:0000313" key="3">
    <source>
        <dbReference type="Proteomes" id="UP000708347"/>
    </source>
</evidence>
<feature type="transmembrane region" description="Helical" evidence="1">
    <location>
        <begin position="204"/>
        <end position="232"/>
    </location>
</feature>
<dbReference type="Proteomes" id="UP000708347">
    <property type="component" value="Unassembled WGS sequence"/>
</dbReference>
<feature type="transmembrane region" description="Helical" evidence="1">
    <location>
        <begin position="34"/>
        <end position="55"/>
    </location>
</feature>
<feature type="transmembrane region" description="Helical" evidence="1">
    <location>
        <begin position="164"/>
        <end position="183"/>
    </location>
</feature>
<sequence length="300" mass="31016">MASDKDAGMFDWFTRGFTMVGASWAVLKDYPKLAVFPVFSGIALIGVTAVLAVPAGLGTAVGVELNLSDNTMQSLAFVALFVWYFLCTFVIVFCNAALIACALQRFEGKTPTVGSGFTAASKRLPQILGWSLVAATIGVILQAIQSVLSQKLGFIGELLSGIFSGVWGAVTYFVVPVLVTEGVGPIKAVKRSSGILRRTWGESFVGATGLGLVAFLFTLPLVALVFGVAALGNAGGAGNTGGQAAMVALGVIGVVYLLALIVVLTALGSIFRAAVYVYASTGVAPSRMDAALLQSSFKPK</sequence>
<dbReference type="Pfam" id="PF19656">
    <property type="entry name" value="DUF6159"/>
    <property type="match status" value="1"/>
</dbReference>
<accession>A0ABX2K1T3</accession>
<comment type="caution">
    <text evidence="2">The sequence shown here is derived from an EMBL/GenBank/DDBJ whole genome shotgun (WGS) entry which is preliminary data.</text>
</comment>
<dbReference type="EMBL" id="VBSB01000010">
    <property type="protein sequence ID" value="NTY61018.1"/>
    <property type="molecule type" value="Genomic_DNA"/>
</dbReference>
<dbReference type="InterPro" id="IPR046157">
    <property type="entry name" value="DUF6159"/>
</dbReference>
<keyword evidence="1" id="KW-0812">Transmembrane</keyword>
<dbReference type="RefSeq" id="WP_174398826.1">
    <property type="nucleotide sequence ID" value="NZ_VBSB01000010.1"/>
</dbReference>
<name>A0ABX2K1T3_9MYCO</name>
<keyword evidence="1" id="KW-1133">Transmembrane helix</keyword>
<proteinExistence type="predicted"/>
<organism evidence="2 3">
    <name type="scientific">Mycolicibacterium sphagni</name>
    <dbReference type="NCBI Taxonomy" id="1786"/>
    <lineage>
        <taxon>Bacteria</taxon>
        <taxon>Bacillati</taxon>
        <taxon>Actinomycetota</taxon>
        <taxon>Actinomycetes</taxon>
        <taxon>Mycobacteriales</taxon>
        <taxon>Mycobacteriaceae</taxon>
        <taxon>Mycolicibacterium</taxon>
    </lineage>
</organism>
<feature type="transmembrane region" description="Helical" evidence="1">
    <location>
        <begin position="75"/>
        <end position="103"/>
    </location>
</feature>
<gene>
    <name evidence="2" type="ORF">FEG63_15840</name>
</gene>
<keyword evidence="3" id="KW-1185">Reference proteome</keyword>
<protein>
    <recommendedName>
        <fullName evidence="4">Glycerophosphoryl diester phosphodiesterase membrane domain-containing protein</fullName>
    </recommendedName>
</protein>
<feature type="transmembrane region" description="Helical" evidence="1">
    <location>
        <begin position="124"/>
        <end position="144"/>
    </location>
</feature>